<comment type="subcellular location">
    <subcellularLocation>
        <location evidence="1">Membrane</location>
        <topology evidence="1">Multi-pass membrane protein</topology>
    </subcellularLocation>
</comment>
<keyword evidence="4 7" id="KW-1133">Transmembrane helix</keyword>
<evidence type="ECO:0000256" key="6">
    <source>
        <dbReference type="ARBA" id="ARBA00049743"/>
    </source>
</evidence>
<evidence type="ECO:0000256" key="2">
    <source>
        <dbReference type="ARBA" id="ARBA00006824"/>
    </source>
</evidence>
<keyword evidence="5 7" id="KW-0472">Membrane</keyword>
<dbReference type="GO" id="GO:1901858">
    <property type="term" value="P:regulation of mitochondrial DNA metabolic process"/>
    <property type="evidence" value="ECO:0007669"/>
    <property type="project" value="TreeGrafter"/>
</dbReference>
<sequence>MLVRFFQKSLKKRPLITHVIASGAISGAGDAFCQVAFEKRGLKAYDFMRTGRFVVLSSFFIAPSLNVWFKALERVKGDLKVVPFKRVVIDQILFSPSFNALILFILRMLEGLASSSIDQLLFNSFEYACHHNTSGGVFLEQLFVVQNANGRRF</sequence>
<evidence type="ECO:0000313" key="8">
    <source>
        <dbReference type="Proteomes" id="UP000035642"/>
    </source>
</evidence>
<keyword evidence="3 7" id="KW-0812">Transmembrane</keyword>
<keyword evidence="8" id="KW-1185">Reference proteome</keyword>
<reference evidence="8" key="1">
    <citation type="submission" date="2012-09" db="EMBL/GenBank/DDBJ databases">
        <authorList>
            <person name="Martin A.A."/>
        </authorList>
    </citation>
    <scope>NUCLEOTIDE SEQUENCE</scope>
</reference>
<evidence type="ECO:0000256" key="4">
    <source>
        <dbReference type="ARBA" id="ARBA00022989"/>
    </source>
</evidence>
<dbReference type="WBParaSite" id="ACAC_0001214801-mRNA-1">
    <property type="protein sequence ID" value="ACAC_0001214801-mRNA-1"/>
    <property type="gene ID" value="ACAC_0001214801"/>
</dbReference>
<evidence type="ECO:0000256" key="3">
    <source>
        <dbReference type="ARBA" id="ARBA00022692"/>
    </source>
</evidence>
<reference evidence="9" key="2">
    <citation type="submission" date="2017-02" db="UniProtKB">
        <authorList>
            <consortium name="WormBaseParasite"/>
        </authorList>
    </citation>
    <scope>IDENTIFICATION</scope>
</reference>
<evidence type="ECO:0000256" key="7">
    <source>
        <dbReference type="RuleBase" id="RU363053"/>
    </source>
</evidence>
<evidence type="ECO:0000256" key="1">
    <source>
        <dbReference type="ARBA" id="ARBA00004141"/>
    </source>
</evidence>
<feature type="transmembrane region" description="Helical" evidence="7">
    <location>
        <begin position="53"/>
        <end position="72"/>
    </location>
</feature>
<dbReference type="PANTHER" id="PTHR11266">
    <property type="entry name" value="PEROXISOMAL MEMBRANE PROTEIN 2, PXMP2 MPV17"/>
    <property type="match status" value="1"/>
</dbReference>
<dbReference type="InterPro" id="IPR007248">
    <property type="entry name" value="Mpv17_PMP22"/>
</dbReference>
<proteinExistence type="inferred from homology"/>
<evidence type="ECO:0000256" key="5">
    <source>
        <dbReference type="ARBA" id="ARBA00023136"/>
    </source>
</evidence>
<dbReference type="STRING" id="6313.A0A0K0DKT8"/>
<dbReference type="AlphaFoldDB" id="A0A0K0DKT8"/>
<protein>
    <recommendedName>
        <fullName evidence="6">Mitochondrial inner membrane protein Mpv17</fullName>
    </recommendedName>
</protein>
<feature type="transmembrane region" description="Helical" evidence="7">
    <location>
        <begin position="15"/>
        <end position="33"/>
    </location>
</feature>
<organism evidence="8 9">
    <name type="scientific">Angiostrongylus cantonensis</name>
    <name type="common">Rat lungworm</name>
    <dbReference type="NCBI Taxonomy" id="6313"/>
    <lineage>
        <taxon>Eukaryota</taxon>
        <taxon>Metazoa</taxon>
        <taxon>Ecdysozoa</taxon>
        <taxon>Nematoda</taxon>
        <taxon>Chromadorea</taxon>
        <taxon>Rhabditida</taxon>
        <taxon>Rhabditina</taxon>
        <taxon>Rhabditomorpha</taxon>
        <taxon>Strongyloidea</taxon>
        <taxon>Metastrongylidae</taxon>
        <taxon>Angiostrongylus</taxon>
    </lineage>
</organism>
<feature type="transmembrane region" description="Helical" evidence="7">
    <location>
        <begin position="92"/>
        <end position="109"/>
    </location>
</feature>
<dbReference type="GO" id="GO:0005739">
    <property type="term" value="C:mitochondrion"/>
    <property type="evidence" value="ECO:0007669"/>
    <property type="project" value="TreeGrafter"/>
</dbReference>
<comment type="similarity">
    <text evidence="2 7">Belongs to the peroxisomal membrane protein PXMP2/4 family.</text>
</comment>
<dbReference type="Proteomes" id="UP000035642">
    <property type="component" value="Unassembled WGS sequence"/>
</dbReference>
<dbReference type="GO" id="GO:0015267">
    <property type="term" value="F:channel activity"/>
    <property type="evidence" value="ECO:0007669"/>
    <property type="project" value="TreeGrafter"/>
</dbReference>
<dbReference type="GO" id="GO:0016020">
    <property type="term" value="C:membrane"/>
    <property type="evidence" value="ECO:0007669"/>
    <property type="project" value="UniProtKB-SubCell"/>
</dbReference>
<accession>A0A0K0DKT8</accession>
<evidence type="ECO:0000313" key="9">
    <source>
        <dbReference type="WBParaSite" id="ACAC_0001214801-mRNA-1"/>
    </source>
</evidence>
<name>A0A0K0DKT8_ANGCA</name>
<dbReference type="PANTHER" id="PTHR11266:SF17">
    <property type="entry name" value="PROTEIN MPV17"/>
    <property type="match status" value="1"/>
</dbReference>